<sequence length="88" mass="10404">MDEYVWAIFVAENDGVFPNFYPIGLYISREKAMEELEALPRDMNYQLLRLPVNRMFPYYHKKNGKLVGMDGIHHEHIHFRDNYNGGGL</sequence>
<dbReference type="AlphaFoldDB" id="A0A398CP77"/>
<protein>
    <submittedName>
        <fullName evidence="1">Uncharacterized protein</fullName>
    </submittedName>
</protein>
<dbReference type="OrthoDB" id="2969667at2"/>
<accession>A0A398CP77</accession>
<organism evidence="1 2">
    <name type="scientific">Cohnella faecalis</name>
    <dbReference type="NCBI Taxonomy" id="2315694"/>
    <lineage>
        <taxon>Bacteria</taxon>
        <taxon>Bacillati</taxon>
        <taxon>Bacillota</taxon>
        <taxon>Bacilli</taxon>
        <taxon>Bacillales</taxon>
        <taxon>Paenibacillaceae</taxon>
        <taxon>Cohnella</taxon>
    </lineage>
</organism>
<evidence type="ECO:0000313" key="2">
    <source>
        <dbReference type="Proteomes" id="UP000266340"/>
    </source>
</evidence>
<gene>
    <name evidence="1" type="ORF">D3H35_06910</name>
</gene>
<dbReference type="EMBL" id="QXJM01000027">
    <property type="protein sequence ID" value="RIE04325.1"/>
    <property type="molecule type" value="Genomic_DNA"/>
</dbReference>
<name>A0A398CP77_9BACL</name>
<reference evidence="1 2" key="1">
    <citation type="submission" date="2018-09" db="EMBL/GenBank/DDBJ databases">
        <title>Cohnella cavernae sp. nov., isolated from a karst cave.</title>
        <authorList>
            <person name="Zhu H."/>
        </authorList>
    </citation>
    <scope>NUCLEOTIDE SEQUENCE [LARGE SCALE GENOMIC DNA]</scope>
    <source>
        <strain evidence="1 2">K2E09-144</strain>
    </source>
</reference>
<evidence type="ECO:0000313" key="1">
    <source>
        <dbReference type="EMBL" id="RIE04325.1"/>
    </source>
</evidence>
<comment type="caution">
    <text evidence="1">The sequence shown here is derived from an EMBL/GenBank/DDBJ whole genome shotgun (WGS) entry which is preliminary data.</text>
</comment>
<dbReference type="RefSeq" id="WP_119148366.1">
    <property type="nucleotide sequence ID" value="NZ_JBHSOV010000042.1"/>
</dbReference>
<proteinExistence type="predicted"/>
<keyword evidence="2" id="KW-1185">Reference proteome</keyword>
<dbReference type="Proteomes" id="UP000266340">
    <property type="component" value="Unassembled WGS sequence"/>
</dbReference>